<evidence type="ECO:0000256" key="2">
    <source>
        <dbReference type="ARBA" id="ARBA00023043"/>
    </source>
</evidence>
<dbReference type="InterPro" id="IPR011990">
    <property type="entry name" value="TPR-like_helical_dom_sf"/>
</dbReference>
<dbReference type="Pfam" id="PF00023">
    <property type="entry name" value="Ank"/>
    <property type="match status" value="1"/>
</dbReference>
<dbReference type="SMART" id="SM00248">
    <property type="entry name" value="ANK"/>
    <property type="match status" value="5"/>
</dbReference>
<evidence type="ECO:0000256" key="1">
    <source>
        <dbReference type="ARBA" id="ARBA00022737"/>
    </source>
</evidence>
<evidence type="ECO:0000256" key="3">
    <source>
        <dbReference type="PROSITE-ProRule" id="PRU00023"/>
    </source>
</evidence>
<feature type="repeat" description="ANK" evidence="3">
    <location>
        <begin position="493"/>
        <end position="525"/>
    </location>
</feature>
<feature type="repeat" description="ANK" evidence="3">
    <location>
        <begin position="194"/>
        <end position="226"/>
    </location>
</feature>
<protein>
    <submittedName>
        <fullName evidence="5">Uncharacterized protein</fullName>
    </submittedName>
</protein>
<keyword evidence="1" id="KW-0677">Repeat</keyword>
<dbReference type="Proteomes" id="UP000186817">
    <property type="component" value="Unassembled WGS sequence"/>
</dbReference>
<dbReference type="Pfam" id="PF12796">
    <property type="entry name" value="Ank_2"/>
    <property type="match status" value="1"/>
</dbReference>
<reference evidence="5 6" key="1">
    <citation type="submission" date="2016-02" db="EMBL/GenBank/DDBJ databases">
        <title>Genome analysis of coral dinoflagellate symbionts highlights evolutionary adaptations to a symbiotic lifestyle.</title>
        <authorList>
            <person name="Aranda M."/>
            <person name="Li Y."/>
            <person name="Liew Y.J."/>
            <person name="Baumgarten S."/>
            <person name="Simakov O."/>
            <person name="Wilson M."/>
            <person name="Piel J."/>
            <person name="Ashoor H."/>
            <person name="Bougouffa S."/>
            <person name="Bajic V.B."/>
            <person name="Ryu T."/>
            <person name="Ravasi T."/>
            <person name="Bayer T."/>
            <person name="Micklem G."/>
            <person name="Kim H."/>
            <person name="Bhak J."/>
            <person name="Lajeunesse T.C."/>
            <person name="Voolstra C.R."/>
        </authorList>
    </citation>
    <scope>NUCLEOTIDE SEQUENCE [LARGE SCALE GENOMIC DNA]</scope>
    <source>
        <strain evidence="5 6">CCMP2467</strain>
    </source>
</reference>
<dbReference type="OrthoDB" id="10559690at2759"/>
<dbReference type="Gene3D" id="1.25.40.10">
    <property type="entry name" value="Tetratricopeptide repeat domain"/>
    <property type="match status" value="1"/>
</dbReference>
<dbReference type="SUPFAM" id="SSF48403">
    <property type="entry name" value="Ankyrin repeat"/>
    <property type="match status" value="1"/>
</dbReference>
<dbReference type="PROSITE" id="PS50088">
    <property type="entry name" value="ANK_REPEAT"/>
    <property type="match status" value="4"/>
</dbReference>
<dbReference type="EMBL" id="LSRX01000967">
    <property type="protein sequence ID" value="OLP85581.1"/>
    <property type="molecule type" value="Genomic_DNA"/>
</dbReference>
<evidence type="ECO:0000256" key="4">
    <source>
        <dbReference type="SAM" id="MobiDB-lite"/>
    </source>
</evidence>
<dbReference type="InterPro" id="IPR036770">
    <property type="entry name" value="Ankyrin_rpt-contain_sf"/>
</dbReference>
<dbReference type="Gene3D" id="1.25.40.20">
    <property type="entry name" value="Ankyrin repeat-containing domain"/>
    <property type="match status" value="2"/>
</dbReference>
<dbReference type="InterPro" id="IPR002110">
    <property type="entry name" value="Ankyrin_rpt"/>
</dbReference>
<proteinExistence type="predicted"/>
<dbReference type="PROSITE" id="PS50297">
    <property type="entry name" value="ANK_REP_REGION"/>
    <property type="match status" value="3"/>
</dbReference>
<dbReference type="InterPro" id="IPR050745">
    <property type="entry name" value="Multifunctional_regulatory"/>
</dbReference>
<dbReference type="AlphaFoldDB" id="A0A1Q9CRP5"/>
<feature type="repeat" description="ANK" evidence="3">
    <location>
        <begin position="763"/>
        <end position="795"/>
    </location>
</feature>
<name>A0A1Q9CRP5_SYMMI</name>
<feature type="repeat" description="ANK" evidence="3">
    <location>
        <begin position="67"/>
        <end position="99"/>
    </location>
</feature>
<gene>
    <name evidence="5" type="ORF">AK812_SmicGene33408</name>
</gene>
<dbReference type="PANTHER" id="PTHR24189:SF50">
    <property type="entry name" value="ANKYRIN REPEAT AND SOCS BOX PROTEIN 2"/>
    <property type="match status" value="1"/>
</dbReference>
<sequence>MGSGASATSPPALHTAAAAGDAEQVQDPYESAKGISSGRTALHFAAAPGVARALLRALADVNAVADDGMRPLHSSVVSGRRHVLGLLIAAAADVHARLAPRRRLEVYLERPSIHQVWGFRWEQKALKAQRRVVEAVLPQTPAGDWNIAQAASGREALQEGAELLQLDDLGGCDATQALRGARKAKFLFAQGPDEGDAAVHMAIREGQTHLLQPLLRARADARALGASGETAESSVARNLGGAGLDHAEDYMQAGAPWYSSTYSFNLLIASHAKGSSWRYLEDEYGAKEKPNAFTCSAAVKSCEELGQWQHGLWLLHLMAARAALVNAVSLNSSISVLAVEMLGNVTDVIGFSAGIAACEQWQGTLGLLLDMAASRVDATATALSAAFALCERAGQRLIALKLLDELQSSPVSGLMDVLFRHVAAEGLQSFKEKWRLAPTSPAFRTEVACEVEELLPPYDASRALEESSKAPNVEEAVEAAVSPGGLLEAPDALGRRPLHQAAEAGRADLVKRLLDSRADADATTADRDIYLSLTRAPGDETWGFQFDAYQVNLVFRLRAGPTALVLACAQGDELLEVNGRRESTAKSDLRRWHQVNLVIKALGLFRVLGCDANLSYAEGGSFSVQWPRESGTGHAEAILQLQLGRLLHVRHHAVSEALLAARCDANLSYAEGRQLSVSLFREDPATGWGLNWEEALRPRLALSSVVPLSPVAEWNERMLEIGEDTLQEGDELVLINGRDARTSLLAFHETREVQLSFLRSRTAASSPLQLAAVKGLDDLAAALLAAGADPRRADVHPTPAQAFSEAGKVIVEVRDAEAIACAFLVRADARGAVLSDEAASRLGVCRASFVKNGQDITSLRVEEFGHEGSP</sequence>
<evidence type="ECO:0000313" key="6">
    <source>
        <dbReference type="Proteomes" id="UP000186817"/>
    </source>
</evidence>
<evidence type="ECO:0000313" key="5">
    <source>
        <dbReference type="EMBL" id="OLP85581.1"/>
    </source>
</evidence>
<dbReference type="PANTHER" id="PTHR24189">
    <property type="entry name" value="MYOTROPHIN"/>
    <property type="match status" value="1"/>
</dbReference>
<comment type="caution">
    <text evidence="5">The sequence shown here is derived from an EMBL/GenBank/DDBJ whole genome shotgun (WGS) entry which is preliminary data.</text>
</comment>
<feature type="region of interest" description="Disordered" evidence="4">
    <location>
        <begin position="1"/>
        <end position="32"/>
    </location>
</feature>
<organism evidence="5 6">
    <name type="scientific">Symbiodinium microadriaticum</name>
    <name type="common">Dinoflagellate</name>
    <name type="synonym">Zooxanthella microadriatica</name>
    <dbReference type="NCBI Taxonomy" id="2951"/>
    <lineage>
        <taxon>Eukaryota</taxon>
        <taxon>Sar</taxon>
        <taxon>Alveolata</taxon>
        <taxon>Dinophyceae</taxon>
        <taxon>Suessiales</taxon>
        <taxon>Symbiodiniaceae</taxon>
        <taxon>Symbiodinium</taxon>
    </lineage>
</organism>
<keyword evidence="2 3" id="KW-0040">ANK repeat</keyword>
<keyword evidence="6" id="KW-1185">Reference proteome</keyword>
<accession>A0A1Q9CRP5</accession>